<feature type="chain" id="PRO_5011409523" evidence="5">
    <location>
        <begin position="20"/>
        <end position="338"/>
    </location>
</feature>
<dbReference type="OrthoDB" id="7784780at2759"/>
<evidence type="ECO:0000256" key="3">
    <source>
        <dbReference type="ARBA" id="ARBA00022525"/>
    </source>
</evidence>
<dbReference type="VEuPathDB" id="VectorBase:CPIJ019917"/>
<dbReference type="SUPFAM" id="SSF53474">
    <property type="entry name" value="alpha/beta-Hydrolases"/>
    <property type="match status" value="1"/>
</dbReference>
<reference evidence="8" key="2">
    <citation type="submission" date="2020-05" db="UniProtKB">
        <authorList>
            <consortium name="EnsemblMetazoa"/>
        </authorList>
    </citation>
    <scope>IDENTIFICATION</scope>
    <source>
        <strain evidence="8">JHB</strain>
    </source>
</reference>
<dbReference type="PANTHER" id="PTHR11610">
    <property type="entry name" value="LIPASE"/>
    <property type="match status" value="1"/>
</dbReference>
<dbReference type="STRING" id="7176.B0XKK6"/>
<dbReference type="Pfam" id="PF00151">
    <property type="entry name" value="Lipase"/>
    <property type="match status" value="1"/>
</dbReference>
<dbReference type="GO" id="GO:0016298">
    <property type="term" value="F:lipase activity"/>
    <property type="evidence" value="ECO:0007669"/>
    <property type="project" value="InterPro"/>
</dbReference>
<keyword evidence="9" id="KW-1185">Reference proteome</keyword>
<dbReference type="FunCoup" id="B0XKK6">
    <property type="interactions" value="39"/>
</dbReference>
<evidence type="ECO:0000259" key="6">
    <source>
        <dbReference type="Pfam" id="PF00151"/>
    </source>
</evidence>
<dbReference type="InterPro" id="IPR029058">
    <property type="entry name" value="AB_hydrolase_fold"/>
</dbReference>
<keyword evidence="3" id="KW-0964">Secreted</keyword>
<reference evidence="7" key="1">
    <citation type="submission" date="2007-03" db="EMBL/GenBank/DDBJ databases">
        <title>Annotation of Culex pipiens quinquefasciatus.</title>
        <authorList>
            <consortium name="The Broad Institute Genome Sequencing Platform"/>
            <person name="Atkinson P.W."/>
            <person name="Hemingway J."/>
            <person name="Christensen B.M."/>
            <person name="Higgs S."/>
            <person name="Kodira C."/>
            <person name="Hannick L."/>
            <person name="Megy K."/>
            <person name="O'Leary S."/>
            <person name="Pearson M."/>
            <person name="Haas B.J."/>
            <person name="Mauceli E."/>
            <person name="Wortman J.R."/>
            <person name="Lee N.H."/>
            <person name="Guigo R."/>
            <person name="Stanke M."/>
            <person name="Alvarado L."/>
            <person name="Amedeo P."/>
            <person name="Antoine C.H."/>
            <person name="Arensburger P."/>
            <person name="Bidwell S.L."/>
            <person name="Crawford M."/>
            <person name="Camaro F."/>
            <person name="Devon K."/>
            <person name="Engels R."/>
            <person name="Hammond M."/>
            <person name="Howarth C."/>
            <person name="Koehrsen M."/>
            <person name="Lawson D."/>
            <person name="Montgomery P."/>
            <person name="Nene V."/>
            <person name="Nusbaum C."/>
            <person name="Puiu D."/>
            <person name="Romero-Severson J."/>
            <person name="Severson D.W."/>
            <person name="Shumway M."/>
            <person name="Sisk P."/>
            <person name="Stolte C."/>
            <person name="Zeng Q."/>
            <person name="Eisenstadt E."/>
            <person name="Fraser-Liggett C."/>
            <person name="Strausberg R."/>
            <person name="Galagan J."/>
            <person name="Birren B."/>
            <person name="Collins F.H."/>
        </authorList>
    </citation>
    <scope>NUCLEOTIDE SEQUENCE [LARGE SCALE GENOMIC DNA]</scope>
    <source>
        <strain evidence="7">JHB</strain>
    </source>
</reference>
<sequence>MWQLVTLALFAASIFVGSAAQLKLDMSDKSEAELLALMDDMTKLLNVQKAKLPGPIDQEVRFFCSNRQGAAFSQVMLNDQGLLAKMSMQKPVAFVIHGWTSSSQEAHFRDLAGNYSRYVDSNVCLVDWANLAAYSYDVASGQSIRMTANYLTRFVRFLNLNGIGYAKVTLIGHSLGAHISGFVGKNLGGEVGQIFALDPAGVMFTMPEDVGESNRLTKSDAKFVQVIYTTQGTLAMGISAGHQNLWMNNNGMYPQPGCKKVGEGKGLFSKTVAELTCSHTMSVAMFLAALDPKVEFTMKRCSNYWLYNIGMCALATKDKLGIWSKSQSFEGILENALG</sequence>
<dbReference type="Proteomes" id="UP000002320">
    <property type="component" value="Unassembled WGS sequence"/>
</dbReference>
<dbReference type="InterPro" id="IPR000734">
    <property type="entry name" value="TAG_lipase"/>
</dbReference>
<protein>
    <submittedName>
        <fullName evidence="7">Triacylglycerol lipase</fullName>
    </submittedName>
</protein>
<organism>
    <name type="scientific">Culex quinquefasciatus</name>
    <name type="common">Southern house mosquito</name>
    <name type="synonym">Culex pungens</name>
    <dbReference type="NCBI Taxonomy" id="7176"/>
    <lineage>
        <taxon>Eukaryota</taxon>
        <taxon>Metazoa</taxon>
        <taxon>Ecdysozoa</taxon>
        <taxon>Arthropoda</taxon>
        <taxon>Hexapoda</taxon>
        <taxon>Insecta</taxon>
        <taxon>Pterygota</taxon>
        <taxon>Neoptera</taxon>
        <taxon>Endopterygota</taxon>
        <taxon>Diptera</taxon>
        <taxon>Nematocera</taxon>
        <taxon>Culicoidea</taxon>
        <taxon>Culicidae</taxon>
        <taxon>Culicinae</taxon>
        <taxon>Culicini</taxon>
        <taxon>Culex</taxon>
        <taxon>Culex</taxon>
    </lineage>
</organism>
<dbReference type="GO" id="GO:0005615">
    <property type="term" value="C:extracellular space"/>
    <property type="evidence" value="ECO:0007669"/>
    <property type="project" value="TreeGrafter"/>
</dbReference>
<evidence type="ECO:0000256" key="5">
    <source>
        <dbReference type="SAM" id="SignalP"/>
    </source>
</evidence>
<gene>
    <name evidence="8" type="primary">6054227</name>
    <name evidence="7" type="ORF">CpipJ_CPIJ019917</name>
</gene>
<evidence type="ECO:0000256" key="1">
    <source>
        <dbReference type="ARBA" id="ARBA00004613"/>
    </source>
</evidence>
<dbReference type="AlphaFoldDB" id="B0XKK6"/>
<evidence type="ECO:0000313" key="8">
    <source>
        <dbReference type="EnsemblMetazoa" id="CPIJ019917-PA"/>
    </source>
</evidence>
<evidence type="ECO:0000313" key="7">
    <source>
        <dbReference type="EMBL" id="EDS32057.1"/>
    </source>
</evidence>
<dbReference type="EnsemblMetazoa" id="CPIJ019917-RA">
    <property type="protein sequence ID" value="CPIJ019917-PA"/>
    <property type="gene ID" value="CPIJ019917"/>
</dbReference>
<dbReference type="OMA" id="FERMYES"/>
<evidence type="ECO:0000256" key="4">
    <source>
        <dbReference type="RuleBase" id="RU004262"/>
    </source>
</evidence>
<accession>B0XKK6</accession>
<keyword evidence="5" id="KW-0732">Signal</keyword>
<dbReference type="eggNOG" id="ENOG502RYX8">
    <property type="taxonomic scope" value="Eukaryota"/>
</dbReference>
<comment type="subcellular location">
    <subcellularLocation>
        <location evidence="1">Secreted</location>
    </subcellularLocation>
</comment>
<comment type="similarity">
    <text evidence="2 4">Belongs to the AB hydrolase superfamily. Lipase family.</text>
</comment>
<dbReference type="PRINTS" id="PR00821">
    <property type="entry name" value="TAGLIPASE"/>
</dbReference>
<dbReference type="InParanoid" id="B0XKK6"/>
<dbReference type="GO" id="GO:0016042">
    <property type="term" value="P:lipid catabolic process"/>
    <property type="evidence" value="ECO:0007669"/>
    <property type="project" value="TreeGrafter"/>
</dbReference>
<dbReference type="PANTHER" id="PTHR11610:SF178">
    <property type="entry name" value="LIPASE MEMBER H-A-LIKE PROTEIN"/>
    <property type="match status" value="1"/>
</dbReference>
<dbReference type="Gene3D" id="3.40.50.1820">
    <property type="entry name" value="alpha/beta hydrolase"/>
    <property type="match status" value="1"/>
</dbReference>
<dbReference type="InterPro" id="IPR013818">
    <property type="entry name" value="Lipase"/>
</dbReference>
<dbReference type="HOGENOM" id="CLU_027171_2_3_1"/>
<feature type="signal peptide" evidence="5">
    <location>
        <begin position="1"/>
        <end position="19"/>
    </location>
</feature>
<evidence type="ECO:0000256" key="2">
    <source>
        <dbReference type="ARBA" id="ARBA00010701"/>
    </source>
</evidence>
<dbReference type="EMBL" id="DS233875">
    <property type="protein sequence ID" value="EDS32057.1"/>
    <property type="molecule type" value="Genomic_DNA"/>
</dbReference>
<dbReference type="KEGG" id="cqu:CpipJ_CPIJ019917"/>
<name>B0XKK6_CULQU</name>
<dbReference type="VEuPathDB" id="VectorBase:CQUJHB003905"/>
<evidence type="ECO:0000313" key="9">
    <source>
        <dbReference type="Proteomes" id="UP000002320"/>
    </source>
</evidence>
<feature type="domain" description="Lipase" evidence="6">
    <location>
        <begin position="55"/>
        <end position="317"/>
    </location>
</feature>
<proteinExistence type="inferred from homology"/>